<gene>
    <name evidence="11" type="ORF">BINDI_0610</name>
</gene>
<feature type="transmembrane region" description="Helical" evidence="10">
    <location>
        <begin position="216"/>
        <end position="234"/>
    </location>
</feature>
<dbReference type="InterPro" id="IPR000425">
    <property type="entry name" value="MIP"/>
</dbReference>
<protein>
    <submittedName>
        <fullName evidence="11">MIP family major intrinsic protein channel protein</fullName>
    </submittedName>
</protein>
<dbReference type="GO" id="GO:0015250">
    <property type="term" value="F:water channel activity"/>
    <property type="evidence" value="ECO:0007669"/>
    <property type="project" value="TreeGrafter"/>
</dbReference>
<comment type="subcellular location">
    <subcellularLocation>
        <location evidence="1">Cell membrane</location>
        <topology evidence="1">Multi-pass membrane protein</topology>
    </subcellularLocation>
</comment>
<dbReference type="InterPro" id="IPR023271">
    <property type="entry name" value="Aquaporin-like"/>
</dbReference>
<feature type="transmembrane region" description="Helical" evidence="10">
    <location>
        <begin position="79"/>
        <end position="105"/>
    </location>
</feature>
<evidence type="ECO:0000256" key="8">
    <source>
        <dbReference type="RuleBase" id="RU000477"/>
    </source>
</evidence>
<feature type="region of interest" description="Disordered" evidence="9">
    <location>
        <begin position="303"/>
        <end position="377"/>
    </location>
</feature>
<evidence type="ECO:0000256" key="7">
    <source>
        <dbReference type="ARBA" id="ARBA00023136"/>
    </source>
</evidence>
<dbReference type="Pfam" id="PF00230">
    <property type="entry name" value="MIP"/>
    <property type="match status" value="1"/>
</dbReference>
<dbReference type="KEGG" id="bii:BINDI_0610"/>
<keyword evidence="7 10" id="KW-0472">Membrane</keyword>
<dbReference type="InterPro" id="IPR034294">
    <property type="entry name" value="Aquaporin_transptr"/>
</dbReference>
<dbReference type="RefSeq" id="WP_052108743.1">
    <property type="nucleotide sequence ID" value="NZ_CP006018.1"/>
</dbReference>
<evidence type="ECO:0000256" key="5">
    <source>
        <dbReference type="ARBA" id="ARBA00022692"/>
    </source>
</evidence>
<dbReference type="Gene3D" id="1.20.1080.10">
    <property type="entry name" value="Glycerol uptake facilitator protein"/>
    <property type="match status" value="1"/>
</dbReference>
<dbReference type="AlphaFoldDB" id="A0A087VU78"/>
<feature type="region of interest" description="Disordered" evidence="9">
    <location>
        <begin position="1"/>
        <end position="35"/>
    </location>
</feature>
<dbReference type="PANTHER" id="PTHR19139">
    <property type="entry name" value="AQUAPORIN TRANSPORTER"/>
    <property type="match status" value="1"/>
</dbReference>
<feature type="compositionally biased region" description="Basic and acidic residues" evidence="9">
    <location>
        <begin position="25"/>
        <end position="35"/>
    </location>
</feature>
<dbReference type="PRINTS" id="PR00783">
    <property type="entry name" value="MINTRINSICP"/>
</dbReference>
<evidence type="ECO:0000256" key="9">
    <source>
        <dbReference type="SAM" id="MobiDB-lite"/>
    </source>
</evidence>
<name>A0A087VU78_9BIFI</name>
<dbReference type="OrthoDB" id="9807293at2"/>
<reference evidence="11 12" key="1">
    <citation type="journal article" date="2014" name="Appl. Environ. Microbiol.">
        <title>Genomic encyclopedia of type strains of the genus Bifidobacterium.</title>
        <authorList>
            <person name="Milani C."/>
            <person name="Lugli G.A."/>
            <person name="Duranti S."/>
            <person name="Turroni F."/>
            <person name="Bottacini F."/>
            <person name="Mangifesta M."/>
            <person name="Sanchez B."/>
            <person name="Viappiani A."/>
            <person name="Mancabelli L."/>
            <person name="Taminiau B."/>
            <person name="Delcenserie V."/>
            <person name="Barrangou R."/>
            <person name="Margolles A."/>
            <person name="van Sinderen D."/>
            <person name="Ventura M."/>
        </authorList>
    </citation>
    <scope>NUCLEOTIDE SEQUENCE [LARGE SCALE GENOMIC DNA]</scope>
    <source>
        <strain evidence="11 12">LMG 11587</strain>
    </source>
</reference>
<dbReference type="EMBL" id="CP006018">
    <property type="protein sequence ID" value="AIC91886.1"/>
    <property type="molecule type" value="Genomic_DNA"/>
</dbReference>
<accession>A0A087VU78</accession>
<feature type="transmembrane region" description="Helical" evidence="10">
    <location>
        <begin position="125"/>
        <end position="145"/>
    </location>
</feature>
<keyword evidence="3 8" id="KW-0813">Transport</keyword>
<keyword evidence="6 10" id="KW-1133">Transmembrane helix</keyword>
<keyword evidence="12" id="KW-1185">Reference proteome</keyword>
<evidence type="ECO:0000256" key="6">
    <source>
        <dbReference type="ARBA" id="ARBA00022989"/>
    </source>
</evidence>
<dbReference type="HOGENOM" id="CLU_057061_0_0_11"/>
<evidence type="ECO:0000256" key="3">
    <source>
        <dbReference type="ARBA" id="ARBA00022448"/>
    </source>
</evidence>
<evidence type="ECO:0000256" key="1">
    <source>
        <dbReference type="ARBA" id="ARBA00004651"/>
    </source>
</evidence>
<dbReference type="GO" id="GO:0005886">
    <property type="term" value="C:plasma membrane"/>
    <property type="evidence" value="ECO:0007669"/>
    <property type="project" value="UniProtKB-SubCell"/>
</dbReference>
<dbReference type="SUPFAM" id="SSF81338">
    <property type="entry name" value="Aquaporin-like"/>
    <property type="match status" value="1"/>
</dbReference>
<dbReference type="PANTHER" id="PTHR19139:SF199">
    <property type="entry name" value="MIP17260P"/>
    <property type="match status" value="1"/>
</dbReference>
<feature type="transmembrane region" description="Helical" evidence="10">
    <location>
        <begin position="265"/>
        <end position="288"/>
    </location>
</feature>
<feature type="transmembrane region" description="Helical" evidence="10">
    <location>
        <begin position="46"/>
        <end position="67"/>
    </location>
</feature>
<dbReference type="InterPro" id="IPR022357">
    <property type="entry name" value="MIP_CS"/>
</dbReference>
<feature type="transmembrane region" description="Helical" evidence="10">
    <location>
        <begin position="182"/>
        <end position="204"/>
    </location>
</feature>
<evidence type="ECO:0000313" key="11">
    <source>
        <dbReference type="EMBL" id="AIC91886.1"/>
    </source>
</evidence>
<proteinExistence type="inferred from homology"/>
<dbReference type="PROSITE" id="PS00221">
    <property type="entry name" value="MIP"/>
    <property type="match status" value="1"/>
</dbReference>
<evidence type="ECO:0000256" key="10">
    <source>
        <dbReference type="SAM" id="Phobius"/>
    </source>
</evidence>
<dbReference type="Proteomes" id="UP000028569">
    <property type="component" value="Chromosome"/>
</dbReference>
<evidence type="ECO:0000256" key="2">
    <source>
        <dbReference type="ARBA" id="ARBA00006175"/>
    </source>
</evidence>
<keyword evidence="5 8" id="KW-0812">Transmembrane</keyword>
<sequence>MNVDPTVEPLAQQLGQNNTAEETNEDKGTADKTSGKVGFHARDIRWIRVGAEFAGTLLICLALYLTFTFSQILLDVPTVTLPVIGTTVIYIVVTAMLGSISGGHFNPAVTVAAMFTSQISVIDGILYIVSQLVGAVCAAAVLIGFVPSNETFPAKTWLMFTVNGFGSGSPTAATLAQHHISFGTGLAIIVELVGGLLVVGTAVATLRKDGRPHKNHALYTGLAYGAGTLITYPITNAGLNPARSTGIAVFAQSKDMAVSPLSQLWLFWICPLLAASLVALIVILSGIVTDGLRNRARIAKVSVAESEEMDPSDESQDKGNDDTSVASDPKSVAEEEKDASEVTAAGATVHLHSSEVDSYLNRLKEDQQAKTSSDSED</sequence>
<keyword evidence="4" id="KW-1003">Cell membrane</keyword>
<comment type="similarity">
    <text evidence="2 8">Belongs to the MIP/aquaporin (TC 1.A.8) family.</text>
</comment>
<evidence type="ECO:0000313" key="12">
    <source>
        <dbReference type="Proteomes" id="UP000028569"/>
    </source>
</evidence>
<evidence type="ECO:0000256" key="4">
    <source>
        <dbReference type="ARBA" id="ARBA00022475"/>
    </source>
</evidence>
<organism evidence="11 12">
    <name type="scientific">Bifidobacterium [indicum] DSM 20214 = LMG 11587</name>
    <dbReference type="NCBI Taxonomy" id="1341694"/>
    <lineage>
        <taxon>Bacteria</taxon>
        <taxon>Bacillati</taxon>
        <taxon>Actinomycetota</taxon>
        <taxon>Actinomycetes</taxon>
        <taxon>Bifidobacteriales</taxon>
        <taxon>Bifidobacteriaceae</taxon>
        <taxon>Bifidobacterium</taxon>
    </lineage>
</organism>
<feature type="compositionally biased region" description="Acidic residues" evidence="9">
    <location>
        <begin position="305"/>
        <end position="314"/>
    </location>
</feature>